<evidence type="ECO:0000259" key="1">
    <source>
        <dbReference type="Pfam" id="PF03435"/>
    </source>
</evidence>
<gene>
    <name evidence="2" type="ORF">V6W80_10895</name>
</gene>
<accession>A0ABZ2FYT1</accession>
<reference evidence="2 3" key="1">
    <citation type="submission" date="2024-02" db="EMBL/GenBank/DDBJ databases">
        <title>The whole genome sequence of Pseudomonas benzopyrenica MLY92.</title>
        <authorList>
            <person name="Liu Y."/>
        </authorList>
    </citation>
    <scope>NUCLEOTIDE SEQUENCE [LARGE SCALE GENOMIC DNA]</scope>
    <source>
        <strain evidence="2 3">MLY92</strain>
    </source>
</reference>
<name>A0ABZ2FYT1_9PSED</name>
<evidence type="ECO:0000313" key="3">
    <source>
        <dbReference type="Proteomes" id="UP001372714"/>
    </source>
</evidence>
<proteinExistence type="predicted"/>
<dbReference type="Proteomes" id="UP001372714">
    <property type="component" value="Chromosome"/>
</dbReference>
<organism evidence="2 3">
    <name type="scientific">Pseudomonas benzopyrenica</name>
    <dbReference type="NCBI Taxonomy" id="2993566"/>
    <lineage>
        <taxon>Bacteria</taxon>
        <taxon>Pseudomonadati</taxon>
        <taxon>Pseudomonadota</taxon>
        <taxon>Gammaproteobacteria</taxon>
        <taxon>Pseudomonadales</taxon>
        <taxon>Pseudomonadaceae</taxon>
        <taxon>Pseudomonas</taxon>
    </lineage>
</organism>
<dbReference type="PANTHER" id="PTHR43781">
    <property type="entry name" value="SACCHAROPINE DEHYDROGENASE"/>
    <property type="match status" value="1"/>
</dbReference>
<protein>
    <submittedName>
        <fullName evidence="2">Saccharopine dehydrogenase NADP-binding domain-containing protein</fullName>
    </submittedName>
</protein>
<evidence type="ECO:0000313" key="2">
    <source>
        <dbReference type="EMBL" id="WWM68747.1"/>
    </source>
</evidence>
<keyword evidence="3" id="KW-1185">Reference proteome</keyword>
<dbReference type="RefSeq" id="WP_338547076.1">
    <property type="nucleotide sequence ID" value="NZ_CP145723.1"/>
</dbReference>
<dbReference type="SUPFAM" id="SSF51735">
    <property type="entry name" value="NAD(P)-binding Rossmann-fold domains"/>
    <property type="match status" value="1"/>
</dbReference>
<dbReference type="InterPro" id="IPR036291">
    <property type="entry name" value="NAD(P)-bd_dom_sf"/>
</dbReference>
<dbReference type="EMBL" id="CP145723">
    <property type="protein sequence ID" value="WWM68747.1"/>
    <property type="molecule type" value="Genomic_DNA"/>
</dbReference>
<feature type="domain" description="Saccharopine dehydrogenase NADP binding" evidence="1">
    <location>
        <begin position="5"/>
        <end position="118"/>
    </location>
</feature>
<dbReference type="InterPro" id="IPR005097">
    <property type="entry name" value="Sacchrp_dh_NADP-bd"/>
</dbReference>
<sequence>MSLNVMVVGAYGNFGSIISRRLARVDGIELVLAGRGAQIAQLAQELGTRFWQGDVLGTDFAKALSAFQVGLVIHTAGPFQGQDYAVARACIAAGAHYCDLSDAREFVAGITQLDESARSRGVAVLSGCSSVPTLSAAVIEAFLAKAGGGFCAHSLRYGITSSAKMPGLSTVQGVLSYAGRPVPQQRNGRLEQVPGWYGLEWVSITGMRGRRLVANVDVPDMAVFPERYGLRDVCFKAGPGLALGTFANHLLARAIRSGLISRPDGIASRLHRLGRRFEAFGNGKSAFYLELGGVKDEHPSRYRWELLATHDKGPQIPCCAAIALARKMATGFQPTPGARVCVGEIDLQEYLEAIGPSFITVTEWSR</sequence>
<dbReference type="Gene3D" id="3.40.50.720">
    <property type="entry name" value="NAD(P)-binding Rossmann-like Domain"/>
    <property type="match status" value="1"/>
</dbReference>
<dbReference type="PANTHER" id="PTHR43781:SF1">
    <property type="entry name" value="SACCHAROPINE DEHYDROGENASE"/>
    <property type="match status" value="1"/>
</dbReference>
<dbReference type="Pfam" id="PF03435">
    <property type="entry name" value="Sacchrp_dh_NADP"/>
    <property type="match status" value="1"/>
</dbReference>